<keyword evidence="1" id="KW-1133">Transmembrane helix</keyword>
<keyword evidence="1" id="KW-0472">Membrane</keyword>
<sequence length="407" mass="44615">MIALLLLGYRNLTISEQRAIMAESEIYDLDVYKAFTECTDFGAMFMNPIVNKIGYTTFDLQAGESVCIVGSMVIGGSGSYHVDAAIAKSTDDGPKWETISKDNAIFVVPDVKAKVDFSKVNYVELAQDLFSLVTVLAPPVSKIKCNDGAACTVQIHPVPPSYSIDIKNSKVYNVDVSFKLKNVFSTKESGSFDIKYKTSGDISATSFKASIDFTQGLYLSSTKKKFTYSRDEKVDFIAGNDDNRDTYLFIPCHEDKEGTIATSKSNWFIPFFNVKDIFSSLSFSLNPIKDNIAKAVNVDGKTTISWSPVSSAASTTGSKSSDPDKVYYEERTYNVPEKGGAYDKDDVKEYSSSSDDPWYIKYKTILIIVGAVIVVAIVATLTVIILMKKSKKNNNKSGNGNKGADAV</sequence>
<evidence type="ECO:0000313" key="3">
    <source>
        <dbReference type="Proteomes" id="UP000001542"/>
    </source>
</evidence>
<protein>
    <submittedName>
        <fullName evidence="2">Uncharacterized protein</fullName>
    </submittedName>
</protein>
<proteinExistence type="predicted"/>
<dbReference type="KEGG" id="tva:4766510"/>
<reference evidence="2" key="1">
    <citation type="submission" date="2006-10" db="EMBL/GenBank/DDBJ databases">
        <authorList>
            <person name="Amadeo P."/>
            <person name="Zhao Q."/>
            <person name="Wortman J."/>
            <person name="Fraser-Liggett C."/>
            <person name="Carlton J."/>
        </authorList>
    </citation>
    <scope>NUCLEOTIDE SEQUENCE</scope>
    <source>
        <strain evidence="2">G3</strain>
    </source>
</reference>
<reference evidence="2" key="2">
    <citation type="journal article" date="2007" name="Science">
        <title>Draft genome sequence of the sexually transmitted pathogen Trichomonas vaginalis.</title>
        <authorList>
            <person name="Carlton J.M."/>
            <person name="Hirt R.P."/>
            <person name="Silva J.C."/>
            <person name="Delcher A.L."/>
            <person name="Schatz M."/>
            <person name="Zhao Q."/>
            <person name="Wortman J.R."/>
            <person name="Bidwell S.L."/>
            <person name="Alsmark U.C.M."/>
            <person name="Besteiro S."/>
            <person name="Sicheritz-Ponten T."/>
            <person name="Noel C.J."/>
            <person name="Dacks J.B."/>
            <person name="Foster P.G."/>
            <person name="Simillion C."/>
            <person name="Van de Peer Y."/>
            <person name="Miranda-Saavedra D."/>
            <person name="Barton G.J."/>
            <person name="Westrop G.D."/>
            <person name="Mueller S."/>
            <person name="Dessi D."/>
            <person name="Fiori P.L."/>
            <person name="Ren Q."/>
            <person name="Paulsen I."/>
            <person name="Zhang H."/>
            <person name="Bastida-Corcuera F.D."/>
            <person name="Simoes-Barbosa A."/>
            <person name="Brown M.T."/>
            <person name="Hayes R.D."/>
            <person name="Mukherjee M."/>
            <person name="Okumura C.Y."/>
            <person name="Schneider R."/>
            <person name="Smith A.J."/>
            <person name="Vanacova S."/>
            <person name="Villalvazo M."/>
            <person name="Haas B.J."/>
            <person name="Pertea M."/>
            <person name="Feldblyum T.V."/>
            <person name="Utterback T.R."/>
            <person name="Shu C.L."/>
            <person name="Osoegawa K."/>
            <person name="de Jong P.J."/>
            <person name="Hrdy I."/>
            <person name="Horvathova L."/>
            <person name="Zubacova Z."/>
            <person name="Dolezal P."/>
            <person name="Malik S.B."/>
            <person name="Logsdon J.M. Jr."/>
            <person name="Henze K."/>
            <person name="Gupta A."/>
            <person name="Wang C.C."/>
            <person name="Dunne R.L."/>
            <person name="Upcroft J.A."/>
            <person name="Upcroft P."/>
            <person name="White O."/>
            <person name="Salzberg S.L."/>
            <person name="Tang P."/>
            <person name="Chiu C.-H."/>
            <person name="Lee Y.-S."/>
            <person name="Embley T.M."/>
            <person name="Coombs G.H."/>
            <person name="Mottram J.C."/>
            <person name="Tachezy J."/>
            <person name="Fraser-Liggett C.M."/>
            <person name="Johnson P.J."/>
        </authorList>
    </citation>
    <scope>NUCLEOTIDE SEQUENCE [LARGE SCALE GENOMIC DNA]</scope>
    <source>
        <strain evidence="2">G3</strain>
    </source>
</reference>
<dbReference type="AlphaFoldDB" id="A2EFA8"/>
<accession>A2EFA8</accession>
<dbReference type="PANTHER" id="PTHR16861:SF4">
    <property type="entry name" value="SH3 DOMAIN PROTEIN (AFU_ORTHOLOGUE AFUA_1G13610)"/>
    <property type="match status" value="1"/>
</dbReference>
<keyword evidence="3" id="KW-1185">Reference proteome</keyword>
<feature type="transmembrane region" description="Helical" evidence="1">
    <location>
        <begin position="365"/>
        <end position="387"/>
    </location>
</feature>
<name>A2EFA8_TRIV3</name>
<dbReference type="EMBL" id="DS113374">
    <property type="protein sequence ID" value="EAY08605.1"/>
    <property type="molecule type" value="Genomic_DNA"/>
</dbReference>
<dbReference type="Proteomes" id="UP000001542">
    <property type="component" value="Unassembled WGS sequence"/>
</dbReference>
<keyword evidence="1" id="KW-0812">Transmembrane</keyword>
<dbReference type="VEuPathDB" id="TrichDB:TVAGG3_0430560"/>
<gene>
    <name evidence="2" type="ORF">TVAG_239650</name>
</gene>
<evidence type="ECO:0000313" key="2">
    <source>
        <dbReference type="EMBL" id="EAY08605.1"/>
    </source>
</evidence>
<organism evidence="2 3">
    <name type="scientific">Trichomonas vaginalis (strain ATCC PRA-98 / G3)</name>
    <dbReference type="NCBI Taxonomy" id="412133"/>
    <lineage>
        <taxon>Eukaryota</taxon>
        <taxon>Metamonada</taxon>
        <taxon>Parabasalia</taxon>
        <taxon>Trichomonadida</taxon>
        <taxon>Trichomonadidae</taxon>
        <taxon>Trichomonas</taxon>
    </lineage>
</organism>
<dbReference type="PANTHER" id="PTHR16861">
    <property type="entry name" value="GLYCOPROTEIN 38"/>
    <property type="match status" value="1"/>
</dbReference>
<dbReference type="InParanoid" id="A2EFA8"/>
<dbReference type="VEuPathDB" id="TrichDB:TVAG_239650"/>
<evidence type="ECO:0000256" key="1">
    <source>
        <dbReference type="SAM" id="Phobius"/>
    </source>
</evidence>